<dbReference type="AlphaFoldDB" id="A0A0A9YR39"/>
<sequence length="128" mass="14583">MDRLVRSRAFQRAACERLIATLTTLLDAEVVVLASIIPHYKVLTGKFEALKRDDNAIYELYLDEPTVEDVVIHEEIAAVDAFDSTYQALMHRIDTLVAQEESDRGSARETVIAPKMRHYKLPEIELPK</sequence>
<proteinExistence type="predicted"/>
<name>A0A0A9YR39_LYGHE</name>
<reference evidence="1" key="1">
    <citation type="journal article" date="2014" name="PLoS ONE">
        <title>Transcriptome-Based Identification of ABC Transporters in the Western Tarnished Plant Bug Lygus hesperus.</title>
        <authorList>
            <person name="Hull J.J."/>
            <person name="Chaney K."/>
            <person name="Geib S.M."/>
            <person name="Fabrick J.A."/>
            <person name="Brent C.S."/>
            <person name="Walsh D."/>
            <person name="Lavine L.C."/>
        </authorList>
    </citation>
    <scope>NUCLEOTIDE SEQUENCE</scope>
</reference>
<reference evidence="1" key="2">
    <citation type="submission" date="2014-07" db="EMBL/GenBank/DDBJ databases">
        <authorList>
            <person name="Hull J."/>
        </authorList>
    </citation>
    <scope>NUCLEOTIDE SEQUENCE</scope>
</reference>
<feature type="non-terminal residue" evidence="1">
    <location>
        <position position="128"/>
    </location>
</feature>
<protein>
    <submittedName>
        <fullName evidence="1">DNA polymerase IV</fullName>
    </submittedName>
</protein>
<accession>A0A0A9YR39</accession>
<organism evidence="1">
    <name type="scientific">Lygus hesperus</name>
    <name type="common">Western plant bug</name>
    <dbReference type="NCBI Taxonomy" id="30085"/>
    <lineage>
        <taxon>Eukaryota</taxon>
        <taxon>Metazoa</taxon>
        <taxon>Ecdysozoa</taxon>
        <taxon>Arthropoda</taxon>
        <taxon>Hexapoda</taxon>
        <taxon>Insecta</taxon>
        <taxon>Pterygota</taxon>
        <taxon>Neoptera</taxon>
        <taxon>Paraneoptera</taxon>
        <taxon>Hemiptera</taxon>
        <taxon>Heteroptera</taxon>
        <taxon>Panheteroptera</taxon>
        <taxon>Cimicomorpha</taxon>
        <taxon>Miridae</taxon>
        <taxon>Mirini</taxon>
        <taxon>Lygus</taxon>
    </lineage>
</organism>
<evidence type="ECO:0000313" key="1">
    <source>
        <dbReference type="EMBL" id="JAG34649.1"/>
    </source>
</evidence>
<dbReference type="EMBL" id="GBHO01008955">
    <property type="protein sequence ID" value="JAG34649.1"/>
    <property type="molecule type" value="Transcribed_RNA"/>
</dbReference>
<gene>
    <name evidence="1" type="primary">dinB_1</name>
    <name evidence="1" type="ORF">CM83_104008</name>
</gene>